<keyword evidence="1" id="KW-0472">Membrane</keyword>
<name>A0A1M4SHE1_9FLAO</name>
<dbReference type="OrthoDB" id="769130at2"/>
<feature type="transmembrane region" description="Helical" evidence="1">
    <location>
        <begin position="89"/>
        <end position="111"/>
    </location>
</feature>
<dbReference type="AlphaFoldDB" id="A0A1M4SHE1"/>
<accession>A0A1M4SHE1</accession>
<dbReference type="RefSeq" id="WP_073190675.1">
    <property type="nucleotide sequence ID" value="NZ_FQTW01000001.1"/>
</dbReference>
<organism evidence="2 3">
    <name type="scientific">Psychroflexus salarius</name>
    <dbReference type="NCBI Taxonomy" id="1155689"/>
    <lineage>
        <taxon>Bacteria</taxon>
        <taxon>Pseudomonadati</taxon>
        <taxon>Bacteroidota</taxon>
        <taxon>Flavobacteriia</taxon>
        <taxon>Flavobacteriales</taxon>
        <taxon>Flavobacteriaceae</taxon>
        <taxon>Psychroflexus</taxon>
    </lineage>
</organism>
<protein>
    <submittedName>
        <fullName evidence="2">Uncharacterized protein</fullName>
    </submittedName>
</protein>
<keyword evidence="1" id="KW-0812">Transmembrane</keyword>
<dbReference type="STRING" id="1155689.SAMN05444278_101161"/>
<sequence>MAIPQVNIPAPDQIKLKVERYLRQYNKLLKLLQDKPLKTETIDFITNQVKSIESLNLQLKTSSRKIKKSKQQLLSYLQKNEGIYPKNHFMTLYMAVGMTAIGLPAGILLSFLIDNTAFIGVGLPIGLSIGLALGHQKDLQIKTKGKQINYAV</sequence>
<keyword evidence="1" id="KW-1133">Transmembrane helix</keyword>
<evidence type="ECO:0000313" key="3">
    <source>
        <dbReference type="Proteomes" id="UP000184462"/>
    </source>
</evidence>
<feature type="transmembrane region" description="Helical" evidence="1">
    <location>
        <begin position="117"/>
        <end position="134"/>
    </location>
</feature>
<dbReference type="EMBL" id="FQTW01000001">
    <property type="protein sequence ID" value="SHE31653.1"/>
    <property type="molecule type" value="Genomic_DNA"/>
</dbReference>
<evidence type="ECO:0000313" key="2">
    <source>
        <dbReference type="EMBL" id="SHE31653.1"/>
    </source>
</evidence>
<proteinExistence type="predicted"/>
<gene>
    <name evidence="2" type="ORF">SAMN05444278_101161</name>
</gene>
<keyword evidence="3" id="KW-1185">Reference proteome</keyword>
<evidence type="ECO:0000256" key="1">
    <source>
        <dbReference type="SAM" id="Phobius"/>
    </source>
</evidence>
<dbReference type="Proteomes" id="UP000184462">
    <property type="component" value="Unassembled WGS sequence"/>
</dbReference>
<reference evidence="2 3" key="1">
    <citation type="submission" date="2016-11" db="EMBL/GenBank/DDBJ databases">
        <authorList>
            <person name="Jaros S."/>
            <person name="Januszkiewicz K."/>
            <person name="Wedrychowicz H."/>
        </authorList>
    </citation>
    <scope>NUCLEOTIDE SEQUENCE [LARGE SCALE GENOMIC DNA]</scope>
    <source>
        <strain evidence="2 3">DSM 25661</strain>
    </source>
</reference>